<evidence type="ECO:0000313" key="6">
    <source>
        <dbReference type="Proteomes" id="UP000887023"/>
    </source>
</evidence>
<keyword evidence="4" id="KW-0732">Signal</keyword>
<reference evidence="5" key="1">
    <citation type="submission" date="2021-07" db="EMBL/GenBank/DDBJ databases">
        <title>Candidatus Kaistella beijingensis sp. nov. isolated from a municipal wastewater treatment plant is involved in sludge foaming.</title>
        <authorList>
            <person name="Song Y."/>
            <person name="Liu S.-J."/>
        </authorList>
    </citation>
    <scope>NUCLEOTIDE SEQUENCE</scope>
    <source>
        <strain evidence="5">DSM 43998</strain>
    </source>
</reference>
<evidence type="ECO:0000256" key="4">
    <source>
        <dbReference type="SAM" id="SignalP"/>
    </source>
</evidence>
<dbReference type="PROSITE" id="PS51257">
    <property type="entry name" value="PROKAR_LIPOPROTEIN"/>
    <property type="match status" value="1"/>
</dbReference>
<dbReference type="Proteomes" id="UP000887023">
    <property type="component" value="Chromosome"/>
</dbReference>
<proteinExistence type="predicted"/>
<evidence type="ECO:0000313" key="5">
    <source>
        <dbReference type="EMBL" id="QXQ13762.1"/>
    </source>
</evidence>
<keyword evidence="6" id="KW-1185">Reference proteome</keyword>
<dbReference type="InterPro" id="IPR008691">
    <property type="entry name" value="LpqH"/>
</dbReference>
<keyword evidence="2" id="KW-0472">Membrane</keyword>
<organism evidence="5 6">
    <name type="scientific">Skermania pinensis</name>
    <dbReference type="NCBI Taxonomy" id="39122"/>
    <lineage>
        <taxon>Bacteria</taxon>
        <taxon>Bacillati</taxon>
        <taxon>Actinomycetota</taxon>
        <taxon>Actinomycetes</taxon>
        <taxon>Mycobacteriales</taxon>
        <taxon>Gordoniaceae</taxon>
        <taxon>Skermania</taxon>
    </lineage>
</organism>
<dbReference type="EMBL" id="CP079105">
    <property type="protein sequence ID" value="QXQ13762.1"/>
    <property type="molecule type" value="Genomic_DNA"/>
</dbReference>
<feature type="compositionally biased region" description="Low complexity" evidence="3">
    <location>
        <begin position="34"/>
        <end position="49"/>
    </location>
</feature>
<evidence type="ECO:0000256" key="3">
    <source>
        <dbReference type="SAM" id="MobiDB-lite"/>
    </source>
</evidence>
<keyword evidence="5" id="KW-0449">Lipoprotein</keyword>
<keyword evidence="1" id="KW-1003">Cell membrane</keyword>
<dbReference type="Pfam" id="PF05481">
    <property type="entry name" value="Myco_19_kDa"/>
    <property type="match status" value="1"/>
</dbReference>
<evidence type="ECO:0000256" key="2">
    <source>
        <dbReference type="ARBA" id="ARBA00023136"/>
    </source>
</evidence>
<feature type="region of interest" description="Disordered" evidence="3">
    <location>
        <begin position="24"/>
        <end position="60"/>
    </location>
</feature>
<accession>A0ABX8S7G1</accession>
<gene>
    <name evidence="5" type="ORF">KV203_18570</name>
</gene>
<feature type="chain" id="PRO_5046405787" evidence="4">
    <location>
        <begin position="22"/>
        <end position="184"/>
    </location>
</feature>
<dbReference type="RefSeq" id="WP_169797491.1">
    <property type="nucleotide sequence ID" value="NZ_CBCRUZ010000005.1"/>
</dbReference>
<feature type="signal peptide" evidence="4">
    <location>
        <begin position="1"/>
        <end position="21"/>
    </location>
</feature>
<sequence length="184" mass="17775">MADLRVAAAAASLLAVTVALAGCGSSDEKSGTESSTAAVSGSDASGSVAPTSAGAATGVRSSVTLDGKPVEGSFSTTCAKKDGTLTLTLNDPEHATYGDLTVTAVLTAADDAVQSFSVAGTTGGTGPGPYTLGYTVGMPIGSAQGQNDGIKYKVTGQAVATDRSAPAASIPFDVIFSCDSVAGA</sequence>
<evidence type="ECO:0000256" key="1">
    <source>
        <dbReference type="ARBA" id="ARBA00022475"/>
    </source>
</evidence>
<protein>
    <submittedName>
        <fullName evidence="5">Lipoprotein LpqH</fullName>
    </submittedName>
</protein>
<name>A0ABX8S7G1_9ACTN</name>